<dbReference type="EMBL" id="FN563149">
    <property type="protein sequence ID" value="CBH50372.1"/>
    <property type="molecule type" value="Genomic_DNA"/>
</dbReference>
<gene>
    <name evidence="3" type="ordered locus">REQ_44090</name>
</gene>
<keyword evidence="2" id="KW-1133">Transmembrane helix</keyword>
<feature type="region of interest" description="Disordered" evidence="1">
    <location>
        <begin position="156"/>
        <end position="183"/>
    </location>
</feature>
<dbReference type="RefSeq" id="WP_013417452.1">
    <property type="nucleotide sequence ID" value="NC_014659.1"/>
</dbReference>
<organism evidence="3">
    <name type="scientific">Rhodococcus hoagii (strain 103S)</name>
    <name type="common">Rhodococcus equi</name>
    <dbReference type="NCBI Taxonomy" id="685727"/>
    <lineage>
        <taxon>Bacteria</taxon>
        <taxon>Bacillati</taxon>
        <taxon>Actinomycetota</taxon>
        <taxon>Actinomycetes</taxon>
        <taxon>Mycobacteriales</taxon>
        <taxon>Nocardiaceae</taxon>
        <taxon>Prescottella</taxon>
    </lineage>
</organism>
<keyword evidence="2" id="KW-0472">Membrane</keyword>
<dbReference type="Proteomes" id="UP001154400">
    <property type="component" value="Chromosome"/>
</dbReference>
<feature type="transmembrane region" description="Helical" evidence="2">
    <location>
        <begin position="33"/>
        <end position="55"/>
    </location>
</feature>
<protein>
    <submittedName>
        <fullName evidence="3">Integral membrane protein</fullName>
    </submittedName>
</protein>
<evidence type="ECO:0000313" key="3">
    <source>
        <dbReference type="EMBL" id="CBH50372.1"/>
    </source>
</evidence>
<reference evidence="3" key="1">
    <citation type="journal article" date="2010" name="PLoS Genet.">
        <title>The genome of a pathogenic rhodococcus: cooptive virulence underpinned by key gene acquisitions.</title>
        <authorList>
            <person name="Letek M."/>
            <person name="Gonzalez P."/>
            <person name="Macarthur I."/>
            <person name="Rodriguez H."/>
            <person name="Freeman T.C."/>
            <person name="Valero-Rello A."/>
            <person name="Blanco M."/>
            <person name="Buckley T."/>
            <person name="Cherevach I."/>
            <person name="Fahey R."/>
            <person name="Hapeshi A."/>
            <person name="Holdstock J."/>
            <person name="Leadon D."/>
            <person name="Navas J."/>
            <person name="Ocampo A."/>
            <person name="Quail M.A."/>
            <person name="Sanders M."/>
            <person name="Scortti M.M."/>
            <person name="Prescott J.F."/>
            <person name="Fogarty U."/>
            <person name="Meijer W.G."/>
            <person name="Parkhill J."/>
            <person name="Bentley S.D."/>
            <person name="Vazquez-Boland J.A."/>
        </authorList>
    </citation>
    <scope>NUCLEOTIDE SEQUENCE [LARGE SCALE GENOMIC DNA]</scope>
    <source>
        <strain evidence="3 4">103S</strain>
    </source>
</reference>
<evidence type="ECO:0000256" key="1">
    <source>
        <dbReference type="SAM" id="MobiDB-lite"/>
    </source>
</evidence>
<evidence type="ECO:0000256" key="2">
    <source>
        <dbReference type="SAM" id="Phobius"/>
    </source>
</evidence>
<accession>A0A3S5YCY5</accession>
<name>A0A3S5YCY5_RHOH1</name>
<feature type="compositionally biased region" description="Basic and acidic residues" evidence="1">
    <location>
        <begin position="173"/>
        <end position="183"/>
    </location>
</feature>
<feature type="transmembrane region" description="Helical" evidence="2">
    <location>
        <begin position="134"/>
        <end position="151"/>
    </location>
</feature>
<keyword evidence="2" id="KW-0812">Transmembrane</keyword>
<dbReference type="AlphaFoldDB" id="A0A3S5YCY5"/>
<dbReference type="KEGG" id="req:REQ_44090"/>
<evidence type="ECO:0000313" key="4">
    <source>
        <dbReference type="Proteomes" id="UP000006892"/>
    </source>
</evidence>
<feature type="transmembrane region" description="Helical" evidence="2">
    <location>
        <begin position="75"/>
        <end position="91"/>
    </location>
</feature>
<feature type="transmembrane region" description="Helical" evidence="2">
    <location>
        <begin position="103"/>
        <end position="122"/>
    </location>
</feature>
<proteinExistence type="predicted"/>
<sequence>MGRSISDDDRKPSEPRRVRFPRRWSQIDETRRGIVLAWLAFTVTFGGARLVTWLIQVDSRDFGDVSAGGTHLHHYLWGILLLAGVAIFGMVDRSPRARTWMGLALGIALALIVDEAALLITLRDVYWQTEGWPSVALGVVLIGLVGTGLVVTRSGATIEEPDDPSESPPESADESHSGDRSPD</sequence>